<reference evidence="2 3" key="1">
    <citation type="journal article" date="2019" name="Nat. Microbiol.">
        <title>Mediterranean grassland soil C-N compound turnover is dependent on rainfall and depth, and is mediated by genomically divergent microorganisms.</title>
        <authorList>
            <person name="Diamond S."/>
            <person name="Andeer P.F."/>
            <person name="Li Z."/>
            <person name="Crits-Christoph A."/>
            <person name="Burstein D."/>
            <person name="Anantharaman K."/>
            <person name="Lane K.R."/>
            <person name="Thomas B.C."/>
            <person name="Pan C."/>
            <person name="Northen T.R."/>
            <person name="Banfield J.F."/>
        </authorList>
    </citation>
    <scope>NUCLEOTIDE SEQUENCE [LARGE SCALE GENOMIC DNA]</scope>
    <source>
        <strain evidence="2">NP_1</strain>
    </source>
</reference>
<keyword evidence="2" id="KW-0808">Transferase</keyword>
<protein>
    <submittedName>
        <fullName evidence="2">Glycosyltransferase family 1 protein</fullName>
    </submittedName>
</protein>
<gene>
    <name evidence="2" type="ORF">E6G98_12765</name>
</gene>
<dbReference type="Proteomes" id="UP000315217">
    <property type="component" value="Unassembled WGS sequence"/>
</dbReference>
<sequence length="450" mass="52809">MICETVILLTYYYRQEDRDDGILRHIIGAFCPTYLPFDLYLYEPLKRIFRRVIVYDFLRRRAELGLRAMNDEVLAVVRKERPKYVLWTSFYDDVRNTTLEAIRKEGATVVGWFFDDEWRFSSYSKYWIPYLDYCVTNAISVEPRYRQLGARVIRTVPNTGVAVDVDWAHLKERYDVAFLGSIRTADRRWYLDEFRTNSMSVDVFGEGSGGYVSFQQMLDIYKTSRINLNFSKTGAHPWARQLKGRVFQVCLAGGFLLTEYAPGIENYFELGKQIICFDSPREMVDKARYYLNHEAERRAIARAGWERAKGEYSSSCMVARVFEEIAEDLTSGVRNGNPAAGLKLTINARRVLATYHQEWGRAQIQENDKRGLWEDDLALALLNMPWNTLARFYRLLALLPWSARHAIFNGLLRLEKRRFGVSAQHWIILRSYVRRMIESLLRRPRQGYRG</sequence>
<evidence type="ECO:0000313" key="3">
    <source>
        <dbReference type="Proteomes" id="UP000315217"/>
    </source>
</evidence>
<evidence type="ECO:0000259" key="1">
    <source>
        <dbReference type="Pfam" id="PF13524"/>
    </source>
</evidence>
<dbReference type="AlphaFoldDB" id="A0A537LJA9"/>
<evidence type="ECO:0000313" key="2">
    <source>
        <dbReference type="EMBL" id="TMJ08099.1"/>
    </source>
</evidence>
<feature type="domain" description="Spore protein YkvP/CgeB glycosyl transferase-like" evidence="1">
    <location>
        <begin position="187"/>
        <end position="315"/>
    </location>
</feature>
<dbReference type="GO" id="GO:0016740">
    <property type="term" value="F:transferase activity"/>
    <property type="evidence" value="ECO:0007669"/>
    <property type="project" value="UniProtKB-KW"/>
</dbReference>
<organism evidence="2 3">
    <name type="scientific">Candidatus Segetimicrobium genomatis</name>
    <dbReference type="NCBI Taxonomy" id="2569760"/>
    <lineage>
        <taxon>Bacteria</taxon>
        <taxon>Bacillati</taxon>
        <taxon>Candidatus Sysuimicrobiota</taxon>
        <taxon>Candidatus Sysuimicrobiia</taxon>
        <taxon>Candidatus Sysuimicrobiales</taxon>
        <taxon>Candidatus Segetimicrobiaceae</taxon>
        <taxon>Candidatus Segetimicrobium</taxon>
    </lineage>
</organism>
<proteinExistence type="predicted"/>
<name>A0A537LJA9_9BACT</name>
<dbReference type="InterPro" id="IPR055259">
    <property type="entry name" value="YkvP/CgeB_Glyco_trans-like"/>
</dbReference>
<accession>A0A537LJA9</accession>
<comment type="caution">
    <text evidence="2">The sequence shown here is derived from an EMBL/GenBank/DDBJ whole genome shotgun (WGS) entry which is preliminary data.</text>
</comment>
<dbReference type="EMBL" id="VBAI01000216">
    <property type="protein sequence ID" value="TMJ08099.1"/>
    <property type="molecule type" value="Genomic_DNA"/>
</dbReference>
<dbReference type="Pfam" id="PF13524">
    <property type="entry name" value="Glyco_trans_1_2"/>
    <property type="match status" value="1"/>
</dbReference>